<keyword evidence="4" id="KW-0175">Coiled coil</keyword>
<proteinExistence type="predicted"/>
<dbReference type="NCBIfam" id="TIGR03804">
    <property type="entry name" value="para_beta_helix"/>
    <property type="match status" value="1"/>
</dbReference>
<dbReference type="Gene3D" id="2.160.20.10">
    <property type="entry name" value="Single-stranded right-handed beta-helix, Pectin lyase-like"/>
    <property type="match status" value="3"/>
</dbReference>
<comment type="pathway">
    <text evidence="1">Protein modification; protein ubiquitination.</text>
</comment>
<evidence type="ECO:0000259" key="5">
    <source>
        <dbReference type="Pfam" id="PF13229"/>
    </source>
</evidence>
<dbReference type="Pfam" id="PF13229">
    <property type="entry name" value="Beta_helix"/>
    <property type="match status" value="4"/>
</dbReference>
<evidence type="ECO:0000256" key="2">
    <source>
        <dbReference type="ARBA" id="ARBA00022737"/>
    </source>
</evidence>
<dbReference type="PANTHER" id="PTHR22990">
    <property type="entry name" value="F-BOX ONLY PROTEIN"/>
    <property type="match status" value="1"/>
</dbReference>
<organism evidence="6 7">
    <name type="scientific">Tritrichomonas foetus</name>
    <dbReference type="NCBI Taxonomy" id="1144522"/>
    <lineage>
        <taxon>Eukaryota</taxon>
        <taxon>Metamonada</taxon>
        <taxon>Parabasalia</taxon>
        <taxon>Tritrichomonadida</taxon>
        <taxon>Tritrichomonadidae</taxon>
        <taxon>Tritrichomonas</taxon>
    </lineage>
</organism>
<evidence type="ECO:0000313" key="6">
    <source>
        <dbReference type="EMBL" id="OHT02541.1"/>
    </source>
</evidence>
<protein>
    <recommendedName>
        <fullName evidence="5">Right handed beta helix domain-containing protein</fullName>
    </recommendedName>
</protein>
<evidence type="ECO:0000313" key="7">
    <source>
        <dbReference type="Proteomes" id="UP000179807"/>
    </source>
</evidence>
<keyword evidence="7" id="KW-1185">Reference proteome</keyword>
<evidence type="ECO:0000256" key="1">
    <source>
        <dbReference type="ARBA" id="ARBA00004906"/>
    </source>
</evidence>
<dbReference type="PANTHER" id="PTHR22990:SF15">
    <property type="entry name" value="F-BOX ONLY PROTEIN 10"/>
    <property type="match status" value="1"/>
</dbReference>
<reference evidence="6" key="1">
    <citation type="submission" date="2016-10" db="EMBL/GenBank/DDBJ databases">
        <authorList>
            <person name="Benchimol M."/>
            <person name="Almeida L.G."/>
            <person name="Vasconcelos A.T."/>
            <person name="Perreira-Neves A."/>
            <person name="Rosa I.A."/>
            <person name="Tasca T."/>
            <person name="Bogo M.R."/>
            <person name="de Souza W."/>
        </authorList>
    </citation>
    <scope>NUCLEOTIDE SEQUENCE [LARGE SCALE GENOMIC DNA]</scope>
    <source>
        <strain evidence="6">K</strain>
    </source>
</reference>
<dbReference type="SMART" id="SM00710">
    <property type="entry name" value="PbH1"/>
    <property type="match status" value="13"/>
</dbReference>
<sequence>MKFQFISMSSKKSKKIYDELSNLKEELKEITINYDYIYNVNEQDDINLLYSNDFENHESLENLTNDLVEFQCPQFDFQEKTKLMDKLNERRNKVKEDFESVRQEKKQTDLEELERKRHEDPHFHKYNLVKFPTVNDQLKTLQDFDTLEIPRASYDQTLEINKPVHIVANPRAQFTSSAKKDCIKCNAYGAIVEGFEFIYRGNDPFSAAVIENGSVTFINCTFKGAKATTVATKNCSNATFINCSFSESNEFNISVQDFSTITCQKCTISNAAKSGIYLNGHSAANVVDTEIKLNSLFGVHIEGDSSALFQNCKIHTNSLDGFKIQSTSKNIMLRDNVIYNQDGFGIYVKDSFCSLSGNKIYDNSKGSLNIEKGSSSSHKPEVISNRNEYQCLTSSASLIKVGSDSILVSTSDKLEGKCPFGVFVESDAKYTAFNTKFENIEGQGIQIKSRADVYLDGCSFINVDTYNIAAMENSKVSVLRSQFVNDEDKIRGNKKIIGFLANKSINGLIEDCKFENLYNGIVLNESHDEITIRKCKLNNIFRFCVDIIDGSRALIEECCSDNNNITPQSIINIHSSKSTTDIENKPTFKKCVFTHAKISCANIENNASPIFEECTFEESKSRGAIAIRSSPIFRRCEFTNNEQAAVFVSEKAVVELEKCNIYANVITGLMVKDMGTKVIVKESKIYDHTASTGTTITENASATFENCQFYGNLMSHIESRMSASVKVIGCDIYSSGLGTGINVHSNGNLLIEKSKIHDEAKAAILAGTQGTIKVINCEIYNCSQSALFQKEMSHLSIIGCHIHNNTPDALTAVGGELIAHDNIFENQSAYAISISKEKVTHDLVNNKFNNNKVGDVRFF</sequence>
<keyword evidence="2" id="KW-0677">Repeat</keyword>
<dbReference type="InterPro" id="IPR006626">
    <property type="entry name" value="PbH1"/>
</dbReference>
<name>A0A1J4JZ59_9EUKA</name>
<dbReference type="RefSeq" id="XP_068355677.1">
    <property type="nucleotide sequence ID" value="XM_068507250.1"/>
</dbReference>
<keyword evidence="3" id="KW-0833">Ubl conjugation pathway</keyword>
<gene>
    <name evidence="6" type="ORF">TRFO_30266</name>
</gene>
<dbReference type="SUPFAM" id="SSF51126">
    <property type="entry name" value="Pectin lyase-like"/>
    <property type="match status" value="3"/>
</dbReference>
<feature type="domain" description="Right handed beta helix" evidence="5">
    <location>
        <begin position="719"/>
        <end position="854"/>
    </location>
</feature>
<accession>A0A1J4JZ59</accession>
<feature type="domain" description="Right handed beta helix" evidence="5">
    <location>
        <begin position="420"/>
        <end position="558"/>
    </location>
</feature>
<dbReference type="InterPro" id="IPR022441">
    <property type="entry name" value="Para_beta_helix_rpt-2"/>
</dbReference>
<dbReference type="AlphaFoldDB" id="A0A1J4JZ59"/>
<dbReference type="OrthoDB" id="427974at2759"/>
<dbReference type="InterPro" id="IPR051550">
    <property type="entry name" value="SCF-Subunits/Alg-Epimerases"/>
</dbReference>
<feature type="domain" description="Right handed beta helix" evidence="5">
    <location>
        <begin position="231"/>
        <end position="375"/>
    </location>
</feature>
<evidence type="ECO:0000256" key="4">
    <source>
        <dbReference type="SAM" id="Coils"/>
    </source>
</evidence>
<feature type="domain" description="Right handed beta helix" evidence="5">
    <location>
        <begin position="586"/>
        <end position="712"/>
    </location>
</feature>
<dbReference type="InterPro" id="IPR011050">
    <property type="entry name" value="Pectin_lyase_fold/virulence"/>
</dbReference>
<evidence type="ECO:0000256" key="3">
    <source>
        <dbReference type="ARBA" id="ARBA00022786"/>
    </source>
</evidence>
<dbReference type="GO" id="GO:0006511">
    <property type="term" value="P:ubiquitin-dependent protein catabolic process"/>
    <property type="evidence" value="ECO:0007669"/>
    <property type="project" value="TreeGrafter"/>
</dbReference>
<dbReference type="VEuPathDB" id="TrichDB:TRFO_30266"/>
<dbReference type="GeneID" id="94841954"/>
<comment type="caution">
    <text evidence="6">The sequence shown here is derived from an EMBL/GenBank/DDBJ whole genome shotgun (WGS) entry which is preliminary data.</text>
</comment>
<feature type="coiled-coil region" evidence="4">
    <location>
        <begin position="77"/>
        <end position="104"/>
    </location>
</feature>
<dbReference type="InterPro" id="IPR012334">
    <property type="entry name" value="Pectin_lyas_fold"/>
</dbReference>
<dbReference type="Proteomes" id="UP000179807">
    <property type="component" value="Unassembled WGS sequence"/>
</dbReference>
<dbReference type="InterPro" id="IPR039448">
    <property type="entry name" value="Beta_helix"/>
</dbReference>
<dbReference type="EMBL" id="MLAK01000862">
    <property type="protein sequence ID" value="OHT02541.1"/>
    <property type="molecule type" value="Genomic_DNA"/>
</dbReference>